<proteinExistence type="predicted"/>
<gene>
    <name evidence="3" type="ORF">AMK59_6534</name>
</gene>
<dbReference type="PANTHER" id="PTHR22963:SF39">
    <property type="entry name" value="DUMPY"/>
    <property type="match status" value="1"/>
</dbReference>
<feature type="domain" description="EGF-like" evidence="2">
    <location>
        <begin position="470"/>
        <end position="508"/>
    </location>
</feature>
<dbReference type="OrthoDB" id="4405280at2759"/>
<feature type="disulfide bond" evidence="1">
    <location>
        <begin position="4"/>
        <end position="14"/>
    </location>
</feature>
<dbReference type="SUPFAM" id="SSF57184">
    <property type="entry name" value="Growth factor receptor domain"/>
    <property type="match status" value="1"/>
</dbReference>
<feature type="domain" description="EGF-like" evidence="2">
    <location>
        <begin position="154"/>
        <end position="192"/>
    </location>
</feature>
<organism evidence="3 4">
    <name type="scientific">Oryctes borbonicus</name>
    <dbReference type="NCBI Taxonomy" id="1629725"/>
    <lineage>
        <taxon>Eukaryota</taxon>
        <taxon>Metazoa</taxon>
        <taxon>Ecdysozoa</taxon>
        <taxon>Arthropoda</taxon>
        <taxon>Hexapoda</taxon>
        <taxon>Insecta</taxon>
        <taxon>Pterygota</taxon>
        <taxon>Neoptera</taxon>
        <taxon>Endopterygota</taxon>
        <taxon>Coleoptera</taxon>
        <taxon>Polyphaga</taxon>
        <taxon>Scarabaeiformia</taxon>
        <taxon>Scarabaeidae</taxon>
        <taxon>Dynastinae</taxon>
        <taxon>Oryctes</taxon>
    </lineage>
</organism>
<dbReference type="AlphaFoldDB" id="A0A0T6AXS0"/>
<feature type="non-terminal residue" evidence="3">
    <location>
        <position position="1"/>
    </location>
</feature>
<sequence length="583" mass="61690">KDPCVGTCGLNAECRVVNHVPNCVCNNGYEGNPFVQCQLSTPPKIEKLTPCNPSPCGSNAICTERNGAGACACVPEYIGNPYEGCRPECMINSDCPSNKACMSNKCKDPCPGTCGLNADCQVVNHLPACTCKPGYTGDPFRYCNIPPTPTTPEPINPCNPSPCGPNSKCREINEQAVCSCLPNYMGSPPGCRPECVVSSECPPNKACVNQKCIDPCPGTCGINTNCAVVNHSPICSCKHSFTGDPFTRCYPNPPPPPIIHREPVNPCLPSPCGPFSECKDIGGSPSCACLPAYIGSAPNCRPECTINSECSSNFACIREKCTDPCPGACGTNAVCSVINHTPICTCPEGYTGNSFTSCFPEPPKPTEPTVHDPCNPNPCGSNAVCQDGACTCILEYRGDPYQGCRPECVVNSDCSKTMACIRSKCTDPCPGTCGQNAICTVINHIPMCTCPENHIGNAFIACNLAPKPEITHPCNPSPCGPNSQCKEINQQAVCSCIPEFIGSPPTCRPECVTSSECPLNQACVNQKCIDPCPGTCGVEAKCQVVNHNPICSCPDRYTGDPFTRCYIIEQDIPVINPCQPSPC</sequence>
<feature type="domain" description="EGF-like" evidence="2">
    <location>
        <begin position="47"/>
        <end position="86"/>
    </location>
</feature>
<dbReference type="InterPro" id="IPR048407">
    <property type="entry name" value="Dumpy_DPY"/>
</dbReference>
<comment type="caution">
    <text evidence="1">Lacks conserved residue(s) required for the propagation of feature annotation.</text>
</comment>
<feature type="domain" description="EGF-like" evidence="2">
    <location>
        <begin position="263"/>
        <end position="301"/>
    </location>
</feature>
<keyword evidence="4" id="KW-1185">Reference proteome</keyword>
<dbReference type="PROSITE" id="PS50026">
    <property type="entry name" value="EGF_3"/>
    <property type="match status" value="6"/>
</dbReference>
<dbReference type="EMBL" id="LJIG01022552">
    <property type="protein sequence ID" value="KRT79967.1"/>
    <property type="molecule type" value="Genomic_DNA"/>
</dbReference>
<dbReference type="SMART" id="SM00181">
    <property type="entry name" value="EGF"/>
    <property type="match status" value="11"/>
</dbReference>
<keyword evidence="1" id="KW-0245">EGF-like domain</keyword>
<evidence type="ECO:0000256" key="1">
    <source>
        <dbReference type="PROSITE-ProRule" id="PRU00076"/>
    </source>
</evidence>
<dbReference type="Proteomes" id="UP000051574">
    <property type="component" value="Unassembled WGS sequence"/>
</dbReference>
<feature type="non-terminal residue" evidence="3">
    <location>
        <position position="583"/>
    </location>
</feature>
<feature type="disulfide bond" evidence="1">
    <location>
        <begin position="325"/>
        <end position="335"/>
    </location>
</feature>
<evidence type="ECO:0000313" key="3">
    <source>
        <dbReference type="EMBL" id="KRT79967.1"/>
    </source>
</evidence>
<dbReference type="PROSITE" id="PS01186">
    <property type="entry name" value="EGF_2"/>
    <property type="match status" value="2"/>
</dbReference>
<feature type="domain" description="EGF-like" evidence="2">
    <location>
        <begin position="1"/>
        <end position="38"/>
    </location>
</feature>
<protein>
    <recommendedName>
        <fullName evidence="2">EGF-like domain-containing protein</fullName>
    </recommendedName>
</protein>
<dbReference type="PANTHER" id="PTHR22963">
    <property type="entry name" value="ENDOGLIN-RELATED"/>
    <property type="match status" value="1"/>
</dbReference>
<feature type="domain" description="EGF-like" evidence="2">
    <location>
        <begin position="322"/>
        <end position="356"/>
    </location>
</feature>
<keyword evidence="1" id="KW-1015">Disulfide bond</keyword>
<dbReference type="InterPro" id="IPR000742">
    <property type="entry name" value="EGF"/>
</dbReference>
<name>A0A0T6AXS0_9SCAR</name>
<accession>A0A0T6AXS0</accession>
<comment type="caution">
    <text evidence="3">The sequence shown here is derived from an EMBL/GenBank/DDBJ whole genome shotgun (WGS) entry which is preliminary data.</text>
</comment>
<evidence type="ECO:0000313" key="4">
    <source>
        <dbReference type="Proteomes" id="UP000051574"/>
    </source>
</evidence>
<dbReference type="SUPFAM" id="SSF90148">
    <property type="entry name" value="DPY module"/>
    <property type="match status" value="5"/>
</dbReference>
<evidence type="ECO:0000259" key="2">
    <source>
        <dbReference type="PROSITE" id="PS50026"/>
    </source>
</evidence>
<dbReference type="InterPro" id="IPR009030">
    <property type="entry name" value="Growth_fac_rcpt_cys_sf"/>
</dbReference>
<dbReference type="Pfam" id="PF21164">
    <property type="entry name" value="Dumpy_DPY"/>
    <property type="match status" value="5"/>
</dbReference>
<reference evidence="3 4" key="1">
    <citation type="submission" date="2015-09" db="EMBL/GenBank/DDBJ databases">
        <title>Draft genome of the scarab beetle Oryctes borbonicus.</title>
        <authorList>
            <person name="Meyer J.M."/>
            <person name="Markov G.V."/>
            <person name="Baskaran P."/>
            <person name="Herrmann M."/>
            <person name="Sommer R.J."/>
            <person name="Roedelsperger C."/>
        </authorList>
    </citation>
    <scope>NUCLEOTIDE SEQUENCE [LARGE SCALE GENOMIC DNA]</scope>
    <source>
        <strain evidence="3">OB123</strain>
        <tissue evidence="3">Whole animal</tissue>
    </source>
</reference>